<dbReference type="Pfam" id="PF13560">
    <property type="entry name" value="HTH_31"/>
    <property type="match status" value="1"/>
</dbReference>
<dbReference type="Proteomes" id="UP000267164">
    <property type="component" value="Chromosome"/>
</dbReference>
<dbReference type="InterPro" id="IPR001387">
    <property type="entry name" value="Cro/C1-type_HTH"/>
</dbReference>
<dbReference type="Gene3D" id="1.10.260.40">
    <property type="entry name" value="lambda repressor-like DNA-binding domains"/>
    <property type="match status" value="1"/>
</dbReference>
<dbReference type="EMBL" id="CP032568">
    <property type="protein sequence ID" value="AYF76943.1"/>
    <property type="molecule type" value="Genomic_DNA"/>
</dbReference>
<name>A0A386ZIB4_9NOCA</name>
<evidence type="ECO:0000313" key="2">
    <source>
        <dbReference type="EMBL" id="AYF76943.1"/>
    </source>
</evidence>
<dbReference type="SUPFAM" id="SSF47413">
    <property type="entry name" value="lambda repressor-like DNA-binding domains"/>
    <property type="match status" value="1"/>
</dbReference>
<dbReference type="PROSITE" id="PS50943">
    <property type="entry name" value="HTH_CROC1"/>
    <property type="match status" value="1"/>
</dbReference>
<protein>
    <submittedName>
        <fullName evidence="2">XRE family transcriptional regulator</fullName>
    </submittedName>
</protein>
<dbReference type="SUPFAM" id="SSF48452">
    <property type="entry name" value="TPR-like"/>
    <property type="match status" value="1"/>
</dbReference>
<dbReference type="InterPro" id="IPR010982">
    <property type="entry name" value="Lambda_DNA-bd_dom_sf"/>
</dbReference>
<dbReference type="RefSeq" id="WP_120740952.1">
    <property type="nucleotide sequence ID" value="NZ_CP032568.1"/>
</dbReference>
<accession>A0A386ZIB4</accession>
<sequence length="373" mass="40420">MGGRPVSGARLKAAREAAGLSLVAVAARTNFSKSLLGQLETGARRVRREHVVAYSRALNVSVETLEAPATDPIRLALEWLVSDSPAVRHTAVGRRVGASLAEELERRVIELRHFDDSIGGRDLYPVVHKELTNAQEVVREASFAEPIGKRLLVAVSELAQLAGWVASDAGQYIEAQRIYLDGLSAAAAAGERPLAGQLLSSLSYQIANIGSPSDAAILARAAVTGARGASPVVRALLLERFAWASARSRDHEETRRALDAVDDAYESHSPGIEEPEWVYWLNRSEIDVMAGRCFVELGEACRAEPLLSRAIESYPPEHAREVALYRTWLADAYARTGNLDAARATIELARIAAEGASSSRLDRRVTEIERTVA</sequence>
<evidence type="ECO:0000259" key="1">
    <source>
        <dbReference type="PROSITE" id="PS50943"/>
    </source>
</evidence>
<dbReference type="InterPro" id="IPR011990">
    <property type="entry name" value="TPR-like_helical_dom_sf"/>
</dbReference>
<dbReference type="GO" id="GO:0003677">
    <property type="term" value="F:DNA binding"/>
    <property type="evidence" value="ECO:0007669"/>
    <property type="project" value="InterPro"/>
</dbReference>
<dbReference type="Gene3D" id="1.25.40.10">
    <property type="entry name" value="Tetratricopeptide repeat domain"/>
    <property type="match status" value="1"/>
</dbReference>
<dbReference type="OrthoDB" id="3213425at2"/>
<evidence type="ECO:0000313" key="3">
    <source>
        <dbReference type="Proteomes" id="UP000267164"/>
    </source>
</evidence>
<dbReference type="SMART" id="SM00530">
    <property type="entry name" value="HTH_XRE"/>
    <property type="match status" value="1"/>
</dbReference>
<reference evidence="2 3" key="1">
    <citation type="submission" date="2018-09" db="EMBL/GenBank/DDBJ databases">
        <title>Nocardia yunnanensis sp. nov., an actinomycete isolated from a soil sample.</title>
        <authorList>
            <person name="Zhang J."/>
        </authorList>
    </citation>
    <scope>NUCLEOTIDE SEQUENCE [LARGE SCALE GENOMIC DNA]</scope>
    <source>
        <strain evidence="2 3">CFHS0054</strain>
    </source>
</reference>
<gene>
    <name evidence="2" type="ORF">D7D52_27610</name>
</gene>
<dbReference type="AlphaFoldDB" id="A0A386ZIB4"/>
<dbReference type="CDD" id="cd00093">
    <property type="entry name" value="HTH_XRE"/>
    <property type="match status" value="1"/>
</dbReference>
<dbReference type="KEGG" id="nyu:D7D52_27610"/>
<keyword evidence="3" id="KW-1185">Reference proteome</keyword>
<proteinExistence type="predicted"/>
<feature type="domain" description="HTH cro/C1-type" evidence="1">
    <location>
        <begin position="11"/>
        <end position="65"/>
    </location>
</feature>
<organism evidence="2 3">
    <name type="scientific">Nocardia yunnanensis</name>
    <dbReference type="NCBI Taxonomy" id="2382165"/>
    <lineage>
        <taxon>Bacteria</taxon>
        <taxon>Bacillati</taxon>
        <taxon>Actinomycetota</taxon>
        <taxon>Actinomycetes</taxon>
        <taxon>Mycobacteriales</taxon>
        <taxon>Nocardiaceae</taxon>
        <taxon>Nocardia</taxon>
    </lineage>
</organism>